<dbReference type="RefSeq" id="WP_125020325.1">
    <property type="nucleotide sequence ID" value="NZ_RQVQ01000074.1"/>
</dbReference>
<dbReference type="Proteomes" id="UP000275719">
    <property type="component" value="Unassembled WGS sequence"/>
</dbReference>
<comment type="caution">
    <text evidence="1">The sequence shown here is derived from an EMBL/GenBank/DDBJ whole genome shotgun (WGS) entry which is preliminary data.</text>
</comment>
<dbReference type="OrthoDB" id="9976159at2"/>
<reference evidence="1 2" key="1">
    <citation type="submission" date="2018-11" db="EMBL/GenBank/DDBJ databases">
        <title>Flavobacterium sp. nov., YIM 102701-2 draft genome.</title>
        <authorList>
            <person name="Li G."/>
            <person name="Jiang Y."/>
        </authorList>
    </citation>
    <scope>NUCLEOTIDE SEQUENCE [LARGE SCALE GENOMIC DNA]</scope>
    <source>
        <strain evidence="1 2">YIM 102701-2</strain>
    </source>
</reference>
<organism evidence="1 2">
    <name type="scientific">Paenimyroides tangerinum</name>
    <dbReference type="NCBI Taxonomy" id="2488728"/>
    <lineage>
        <taxon>Bacteria</taxon>
        <taxon>Pseudomonadati</taxon>
        <taxon>Bacteroidota</taxon>
        <taxon>Flavobacteriia</taxon>
        <taxon>Flavobacteriales</taxon>
        <taxon>Flavobacteriaceae</taxon>
        <taxon>Paenimyroides</taxon>
    </lineage>
</organism>
<evidence type="ECO:0000313" key="1">
    <source>
        <dbReference type="EMBL" id="RRJ86681.1"/>
    </source>
</evidence>
<name>A0A3P3VV34_9FLAO</name>
<keyword evidence="2" id="KW-1185">Reference proteome</keyword>
<proteinExistence type="predicted"/>
<dbReference type="EMBL" id="RQVQ01000074">
    <property type="protein sequence ID" value="RRJ86681.1"/>
    <property type="molecule type" value="Genomic_DNA"/>
</dbReference>
<dbReference type="AlphaFoldDB" id="A0A3P3VV34"/>
<sequence length="135" mass="15647">MIYKKEDFIALKDCSKTGKEKIFKISNINLPNNQIEVTSYYGELKTVSLEQITPIEIDSYLAKEIHLEYPIMASIIALDAPEIPLINYKCYFKDKLNQFTYAGGIAPLDISKCEFVHEVQEEFRNREELNYKLGL</sequence>
<gene>
    <name evidence="1" type="ORF">EG240_15925</name>
</gene>
<evidence type="ECO:0000313" key="2">
    <source>
        <dbReference type="Proteomes" id="UP000275719"/>
    </source>
</evidence>
<accession>A0A3P3VV34</accession>
<protein>
    <submittedName>
        <fullName evidence="1">Uncharacterized protein</fullName>
    </submittedName>
</protein>